<keyword evidence="5 8" id="KW-0812">Transmembrane</keyword>
<dbReference type="InterPro" id="IPR011541">
    <property type="entry name" value="Ni/Co_transpt_high_affinity"/>
</dbReference>
<organism evidence="9 10">
    <name type="scientific">Labrys monachus</name>
    <dbReference type="NCBI Taxonomy" id="217067"/>
    <lineage>
        <taxon>Bacteria</taxon>
        <taxon>Pseudomonadati</taxon>
        <taxon>Pseudomonadota</taxon>
        <taxon>Alphaproteobacteria</taxon>
        <taxon>Hyphomicrobiales</taxon>
        <taxon>Xanthobacteraceae</taxon>
        <taxon>Labrys</taxon>
    </lineage>
</organism>
<feature type="transmembrane region" description="Helical" evidence="8">
    <location>
        <begin position="269"/>
        <end position="296"/>
    </location>
</feature>
<dbReference type="Proteomes" id="UP001237448">
    <property type="component" value="Unassembled WGS sequence"/>
</dbReference>
<dbReference type="Pfam" id="PF03824">
    <property type="entry name" value="NicO"/>
    <property type="match status" value="1"/>
</dbReference>
<dbReference type="PANTHER" id="PTHR31611">
    <property type="entry name" value="HIGH-AFFINITY NICKEL TRANSPORT PROTEIN NIC1"/>
    <property type="match status" value="1"/>
</dbReference>
<keyword evidence="6 8" id="KW-1133">Transmembrane helix</keyword>
<dbReference type="PANTHER" id="PTHR31611:SF0">
    <property type="entry name" value="HIGH-AFFINITY NICKEL TRANSPORT PROTEIN NIC1"/>
    <property type="match status" value="1"/>
</dbReference>
<protein>
    <recommendedName>
        <fullName evidence="8">Nickel/cobalt efflux system</fullName>
    </recommendedName>
</protein>
<accession>A0ABU0FDD1</accession>
<sequence length="353" mass="38650">MPIPIRRFFTESTPDFKGRLIAIYVVLAILNLGGWLWALMAFHGNPALLGIALVVYGLGLRHAVDADHIAAIDNVTRKLMQERRRPVAVGFFFAIGHSLVIVIVAAAVAGAATLLGGFRSLQDIGGTISTGVSALFLFVIAAMNIMIFLSIYRSYRHVRIGGAYVEEDLDILLNNRGFLARIFRPVFRLVSRSWHMLPVGFLFGLGFDTATEVATFGVTATQAAKGVPFEAIMVFPVLFAAGMSLVDTTDGVMMLGAYDWAFVKPMRKLYYNMTITLVSVVVAVLIGGIETLGLIGDRFALTGAFWDFIAALNDNFNNLGFAIIAIFIAAWVISYIVYKAKRLDDFDMNTTRA</sequence>
<comment type="subcellular location">
    <subcellularLocation>
        <location evidence="8">Cell membrane</location>
        <topology evidence="8">Multi-pass membrane protein</topology>
    </subcellularLocation>
    <subcellularLocation>
        <location evidence="1">Endomembrane system</location>
        <topology evidence="1">Multi-pass membrane protein</topology>
    </subcellularLocation>
</comment>
<evidence type="ECO:0000256" key="7">
    <source>
        <dbReference type="ARBA" id="ARBA00023136"/>
    </source>
</evidence>
<dbReference type="NCBIfam" id="TIGR00802">
    <property type="entry name" value="nico"/>
    <property type="match status" value="1"/>
</dbReference>
<evidence type="ECO:0000256" key="4">
    <source>
        <dbReference type="ARBA" id="ARBA00022596"/>
    </source>
</evidence>
<keyword evidence="4" id="KW-0533">Nickel</keyword>
<feature type="transmembrane region" description="Helical" evidence="8">
    <location>
        <begin position="316"/>
        <end position="338"/>
    </location>
</feature>
<comment type="caution">
    <text evidence="9">The sequence shown here is derived from an EMBL/GenBank/DDBJ whole genome shotgun (WGS) entry which is preliminary data.</text>
</comment>
<keyword evidence="10" id="KW-1185">Reference proteome</keyword>
<gene>
    <name evidence="9" type="ORF">J3R73_002400</name>
</gene>
<dbReference type="EMBL" id="JAUSVK010000001">
    <property type="protein sequence ID" value="MDQ0392608.1"/>
    <property type="molecule type" value="Genomic_DNA"/>
</dbReference>
<evidence type="ECO:0000313" key="9">
    <source>
        <dbReference type="EMBL" id="MDQ0392608.1"/>
    </source>
</evidence>
<feature type="transmembrane region" description="Helical" evidence="8">
    <location>
        <begin position="21"/>
        <end position="40"/>
    </location>
</feature>
<evidence type="ECO:0000256" key="1">
    <source>
        <dbReference type="ARBA" id="ARBA00004127"/>
    </source>
</evidence>
<evidence type="ECO:0000256" key="6">
    <source>
        <dbReference type="ARBA" id="ARBA00022989"/>
    </source>
</evidence>
<keyword evidence="7 8" id="KW-0472">Membrane</keyword>
<evidence type="ECO:0000256" key="8">
    <source>
        <dbReference type="RuleBase" id="RU362101"/>
    </source>
</evidence>
<feature type="transmembrane region" description="Helical" evidence="8">
    <location>
        <begin position="46"/>
        <end position="64"/>
    </location>
</feature>
<name>A0ABU0FDD1_9HYPH</name>
<evidence type="ECO:0000256" key="2">
    <source>
        <dbReference type="ARBA" id="ARBA00010892"/>
    </source>
</evidence>
<feature type="transmembrane region" description="Helical" evidence="8">
    <location>
        <begin position="186"/>
        <end position="207"/>
    </location>
</feature>
<evidence type="ECO:0000256" key="3">
    <source>
        <dbReference type="ARBA" id="ARBA00022448"/>
    </source>
</evidence>
<evidence type="ECO:0000256" key="5">
    <source>
        <dbReference type="ARBA" id="ARBA00022692"/>
    </source>
</evidence>
<reference evidence="9 10" key="1">
    <citation type="submission" date="2023-07" db="EMBL/GenBank/DDBJ databases">
        <title>Genomic Encyclopedia of Type Strains, Phase IV (KMG-IV): sequencing the most valuable type-strain genomes for metagenomic binning, comparative biology and taxonomic classification.</title>
        <authorList>
            <person name="Goeker M."/>
        </authorList>
    </citation>
    <scope>NUCLEOTIDE SEQUENCE [LARGE SCALE GENOMIC DNA]</scope>
    <source>
        <strain evidence="9 10">DSM 5896</strain>
    </source>
</reference>
<comment type="similarity">
    <text evidence="2 8">Belongs to the NiCoT transporter (TC 2.A.52) family.</text>
</comment>
<dbReference type="RefSeq" id="WP_307426746.1">
    <property type="nucleotide sequence ID" value="NZ_JAUSVK010000001.1"/>
</dbReference>
<feature type="transmembrane region" description="Helical" evidence="8">
    <location>
        <begin position="227"/>
        <end position="248"/>
    </location>
</feature>
<keyword evidence="3 8" id="KW-0813">Transport</keyword>
<feature type="transmembrane region" description="Helical" evidence="8">
    <location>
        <begin position="132"/>
        <end position="152"/>
    </location>
</feature>
<proteinExistence type="inferred from homology"/>
<feature type="transmembrane region" description="Helical" evidence="8">
    <location>
        <begin position="87"/>
        <end position="112"/>
    </location>
</feature>
<dbReference type="InterPro" id="IPR004688">
    <property type="entry name" value="Ni/Co_transpt"/>
</dbReference>
<evidence type="ECO:0000313" key="10">
    <source>
        <dbReference type="Proteomes" id="UP001237448"/>
    </source>
</evidence>